<proteinExistence type="predicted"/>
<dbReference type="OrthoDB" id="8675562at2759"/>
<organism evidence="1 2">
    <name type="scientific">Pomacea canaliculata</name>
    <name type="common">Golden apple snail</name>
    <dbReference type="NCBI Taxonomy" id="400727"/>
    <lineage>
        <taxon>Eukaryota</taxon>
        <taxon>Metazoa</taxon>
        <taxon>Spiralia</taxon>
        <taxon>Lophotrochozoa</taxon>
        <taxon>Mollusca</taxon>
        <taxon>Gastropoda</taxon>
        <taxon>Caenogastropoda</taxon>
        <taxon>Architaenioglossa</taxon>
        <taxon>Ampullarioidea</taxon>
        <taxon>Ampullariidae</taxon>
        <taxon>Pomacea</taxon>
    </lineage>
</organism>
<dbReference type="PANTHER" id="PTHR16165:SF5">
    <property type="entry name" value="NXPE FAMILY MEMBER 3"/>
    <property type="match status" value="1"/>
</dbReference>
<name>A0A2T7NT15_POMCA</name>
<evidence type="ECO:0000313" key="2">
    <source>
        <dbReference type="Proteomes" id="UP000245119"/>
    </source>
</evidence>
<evidence type="ECO:0000313" key="1">
    <source>
        <dbReference type="EMBL" id="PVD24329.1"/>
    </source>
</evidence>
<sequence>MGESPYLIDAHRPFDDNLHVDYGYAFSDEEIREVFQIISHSAEGRISFDHGINHKMSSLFKNFRRVETSTLVVTFPFEAACFGLRNSQYGSNRLDETYWLLTSLYEKDKLDFQELEAYPLSDDVDLSDISKEILRDEPLQDLNGVAVHLTSTIGIVEPQDRELRQGDTLKVRVDLRDSQGSPVHKGGHEVRVWMADTSQEFSAAAEIYDFRNGSYLAAIPLLWTGNSTVFAALMRPREYEHIVLEQLRKRKTSRPILAGFINGNFSETTVCMPYPVIPCYHDVCNFTSENGGLPWYCGKPVNQELSCDDWTVARLPKIDVQLRAGSTQEVLLQKKIRQYSDK</sequence>
<protein>
    <submittedName>
        <fullName evidence="1">Uncharacterized protein</fullName>
    </submittedName>
</protein>
<dbReference type="PANTHER" id="PTHR16165">
    <property type="entry name" value="NXPE FAMILY MEMBER"/>
    <property type="match status" value="1"/>
</dbReference>
<dbReference type="EMBL" id="PZQS01000009">
    <property type="protein sequence ID" value="PVD24329.1"/>
    <property type="molecule type" value="Genomic_DNA"/>
</dbReference>
<accession>A0A2T7NT15</accession>
<dbReference type="Proteomes" id="UP000245119">
    <property type="component" value="Linkage Group LG9"/>
</dbReference>
<dbReference type="AlphaFoldDB" id="A0A2T7NT15"/>
<comment type="caution">
    <text evidence="1">The sequence shown here is derived from an EMBL/GenBank/DDBJ whole genome shotgun (WGS) entry which is preliminary data.</text>
</comment>
<gene>
    <name evidence="1" type="ORF">C0Q70_14809</name>
</gene>
<keyword evidence="2" id="KW-1185">Reference proteome</keyword>
<reference evidence="1 2" key="1">
    <citation type="submission" date="2018-04" db="EMBL/GenBank/DDBJ databases">
        <title>The genome of golden apple snail Pomacea canaliculata provides insight into stress tolerance and invasive adaptation.</title>
        <authorList>
            <person name="Liu C."/>
            <person name="Liu B."/>
            <person name="Ren Y."/>
            <person name="Zhang Y."/>
            <person name="Wang H."/>
            <person name="Li S."/>
            <person name="Jiang F."/>
            <person name="Yin L."/>
            <person name="Zhang G."/>
            <person name="Qian W."/>
            <person name="Fan W."/>
        </authorList>
    </citation>
    <scope>NUCLEOTIDE SEQUENCE [LARGE SCALE GENOMIC DNA]</scope>
    <source>
        <strain evidence="1">SZHN2017</strain>
        <tissue evidence="1">Muscle</tissue>
    </source>
</reference>